<reference evidence="2 3" key="1">
    <citation type="submission" date="2023-12" db="EMBL/GenBank/DDBJ databases">
        <title>the genome sequence of Hyalangium sp. s54d21.</title>
        <authorList>
            <person name="Zhang X."/>
        </authorList>
    </citation>
    <scope>NUCLEOTIDE SEQUENCE [LARGE SCALE GENOMIC DNA]</scope>
    <source>
        <strain evidence="3">s54d21</strain>
    </source>
</reference>
<dbReference type="SMART" id="SM00020">
    <property type="entry name" value="Tryp_SPc"/>
    <property type="match status" value="1"/>
</dbReference>
<dbReference type="EMBL" id="JAXIVS010000014">
    <property type="protein sequence ID" value="MDY7231352.1"/>
    <property type="molecule type" value="Genomic_DNA"/>
</dbReference>
<dbReference type="Gene3D" id="2.40.10.10">
    <property type="entry name" value="Trypsin-like serine proteases"/>
    <property type="match status" value="1"/>
</dbReference>
<dbReference type="InterPro" id="IPR009003">
    <property type="entry name" value="Peptidase_S1_PA"/>
</dbReference>
<dbReference type="InterPro" id="IPR043504">
    <property type="entry name" value="Peptidase_S1_PA_chymotrypsin"/>
</dbReference>
<dbReference type="PANTHER" id="PTHR24260">
    <property type="match status" value="1"/>
</dbReference>
<dbReference type="InterPro" id="IPR051333">
    <property type="entry name" value="CLIP_Serine_Protease"/>
</dbReference>
<evidence type="ECO:0000313" key="2">
    <source>
        <dbReference type="EMBL" id="MDY7231352.1"/>
    </source>
</evidence>
<dbReference type="Pfam" id="PF13365">
    <property type="entry name" value="Trypsin_2"/>
    <property type="match status" value="1"/>
</dbReference>
<dbReference type="PANTHER" id="PTHR24260:SF136">
    <property type="entry name" value="GH08193P-RELATED"/>
    <property type="match status" value="1"/>
</dbReference>
<dbReference type="InterPro" id="IPR001254">
    <property type="entry name" value="Trypsin_dom"/>
</dbReference>
<sequence>MELQPLDRQVFLAAGTLDEGNRYASTVLVTVDEPLLGTICSGVLLDSRVVLTAGHCVCPRRKGSEGFRIDASACVKTASVTTVTYEPAKARHMSNARTHVYDGAVRPHPELEILFDAQARVVSGRADLAVITLDSPVEGLRPDIALADSEVQLNEALVMAGYGHDPRFGGIFGARYFRQNTVTRVPTPHGGRLLFEQRGTYLYNGFPGGPCFREGESGRWLVGITSVGTDTELSLTSTYFHRDWIHAALRK</sequence>
<organism evidence="2 3">
    <name type="scientific">Hyalangium rubrum</name>
    <dbReference type="NCBI Taxonomy" id="3103134"/>
    <lineage>
        <taxon>Bacteria</taxon>
        <taxon>Pseudomonadati</taxon>
        <taxon>Myxococcota</taxon>
        <taxon>Myxococcia</taxon>
        <taxon>Myxococcales</taxon>
        <taxon>Cystobacterineae</taxon>
        <taxon>Archangiaceae</taxon>
        <taxon>Hyalangium</taxon>
    </lineage>
</organism>
<dbReference type="SUPFAM" id="SSF50494">
    <property type="entry name" value="Trypsin-like serine proteases"/>
    <property type="match status" value="1"/>
</dbReference>
<keyword evidence="3" id="KW-1185">Reference proteome</keyword>
<dbReference type="PROSITE" id="PS00134">
    <property type="entry name" value="TRYPSIN_HIS"/>
    <property type="match status" value="1"/>
</dbReference>
<accession>A0ABU5HDY7</accession>
<feature type="domain" description="Peptidase S1" evidence="1">
    <location>
        <begin position="12"/>
        <end position="250"/>
    </location>
</feature>
<dbReference type="PROSITE" id="PS50240">
    <property type="entry name" value="TRYPSIN_DOM"/>
    <property type="match status" value="1"/>
</dbReference>
<proteinExistence type="predicted"/>
<dbReference type="InterPro" id="IPR018114">
    <property type="entry name" value="TRYPSIN_HIS"/>
</dbReference>
<dbReference type="RefSeq" id="WP_321550064.1">
    <property type="nucleotide sequence ID" value="NZ_JAXIVS010000014.1"/>
</dbReference>
<name>A0ABU5HDY7_9BACT</name>
<gene>
    <name evidence="2" type="ORF">SYV04_33485</name>
</gene>
<evidence type="ECO:0000313" key="3">
    <source>
        <dbReference type="Proteomes" id="UP001291309"/>
    </source>
</evidence>
<comment type="caution">
    <text evidence="2">The sequence shown here is derived from an EMBL/GenBank/DDBJ whole genome shotgun (WGS) entry which is preliminary data.</text>
</comment>
<protein>
    <submittedName>
        <fullName evidence="2">Trypsin-like peptidase domain-containing protein</fullName>
    </submittedName>
</protein>
<dbReference type="Proteomes" id="UP001291309">
    <property type="component" value="Unassembled WGS sequence"/>
</dbReference>
<evidence type="ECO:0000259" key="1">
    <source>
        <dbReference type="PROSITE" id="PS50240"/>
    </source>
</evidence>